<evidence type="ECO:0000313" key="3">
    <source>
        <dbReference type="EMBL" id="KIJ32832.1"/>
    </source>
</evidence>
<dbReference type="PROSITE" id="PS50158">
    <property type="entry name" value="ZF_CCHC"/>
    <property type="match status" value="1"/>
</dbReference>
<evidence type="ECO:0000313" key="4">
    <source>
        <dbReference type="Proteomes" id="UP000054279"/>
    </source>
</evidence>
<dbReference type="InterPro" id="IPR001878">
    <property type="entry name" value="Znf_CCHC"/>
</dbReference>
<keyword evidence="1" id="KW-0862">Zinc</keyword>
<dbReference type="Proteomes" id="UP000054279">
    <property type="component" value="Unassembled WGS sequence"/>
</dbReference>
<dbReference type="HOGENOM" id="CLU_119678_0_0_1"/>
<keyword evidence="1" id="KW-0479">Metal-binding</keyword>
<proteinExistence type="predicted"/>
<sequence length="162" mass="17941">HIEEWITAIDPAAVSPQPLFPIVAHNVPASTWDGDDLNIIEAIRQIETENSETMAIDFTIAKIQWLNGSENRDTTHHGPLMISFKDRKAANAAIDLNMAFNGEICNTSIYIPRAPQCFRCQDWGHRATECTGEPRCGVCAGSHETNKHQCAHEGPCKEGTRC</sequence>
<dbReference type="GO" id="GO:0008270">
    <property type="term" value="F:zinc ion binding"/>
    <property type="evidence" value="ECO:0007669"/>
    <property type="project" value="UniProtKB-KW"/>
</dbReference>
<feature type="non-terminal residue" evidence="3">
    <location>
        <position position="1"/>
    </location>
</feature>
<keyword evidence="1" id="KW-0863">Zinc-finger</keyword>
<dbReference type="AlphaFoldDB" id="A0A0C9UU92"/>
<gene>
    <name evidence="3" type="ORF">M422DRAFT_110974</name>
</gene>
<dbReference type="OrthoDB" id="10022108at2759"/>
<accession>A0A0C9UU92</accession>
<dbReference type="GO" id="GO:0003676">
    <property type="term" value="F:nucleic acid binding"/>
    <property type="evidence" value="ECO:0007669"/>
    <property type="project" value="InterPro"/>
</dbReference>
<feature type="non-terminal residue" evidence="3">
    <location>
        <position position="162"/>
    </location>
</feature>
<feature type="domain" description="CCHC-type" evidence="2">
    <location>
        <begin position="117"/>
        <end position="130"/>
    </location>
</feature>
<dbReference type="EMBL" id="KN837221">
    <property type="protein sequence ID" value="KIJ32832.1"/>
    <property type="molecule type" value="Genomic_DNA"/>
</dbReference>
<name>A0A0C9UU92_SPHS4</name>
<evidence type="ECO:0000259" key="2">
    <source>
        <dbReference type="PROSITE" id="PS50158"/>
    </source>
</evidence>
<reference evidence="3 4" key="1">
    <citation type="submission" date="2014-06" db="EMBL/GenBank/DDBJ databases">
        <title>Evolutionary Origins and Diversification of the Mycorrhizal Mutualists.</title>
        <authorList>
            <consortium name="DOE Joint Genome Institute"/>
            <consortium name="Mycorrhizal Genomics Consortium"/>
            <person name="Kohler A."/>
            <person name="Kuo A."/>
            <person name="Nagy L.G."/>
            <person name="Floudas D."/>
            <person name="Copeland A."/>
            <person name="Barry K.W."/>
            <person name="Cichocki N."/>
            <person name="Veneault-Fourrey C."/>
            <person name="LaButti K."/>
            <person name="Lindquist E.A."/>
            <person name="Lipzen A."/>
            <person name="Lundell T."/>
            <person name="Morin E."/>
            <person name="Murat C."/>
            <person name="Riley R."/>
            <person name="Ohm R."/>
            <person name="Sun H."/>
            <person name="Tunlid A."/>
            <person name="Henrissat B."/>
            <person name="Grigoriev I.V."/>
            <person name="Hibbett D.S."/>
            <person name="Martin F."/>
        </authorList>
    </citation>
    <scope>NUCLEOTIDE SEQUENCE [LARGE SCALE GENOMIC DNA]</scope>
    <source>
        <strain evidence="3 4">SS14</strain>
    </source>
</reference>
<evidence type="ECO:0000256" key="1">
    <source>
        <dbReference type="PROSITE-ProRule" id="PRU00047"/>
    </source>
</evidence>
<protein>
    <recommendedName>
        <fullName evidence="2">CCHC-type domain-containing protein</fullName>
    </recommendedName>
</protein>
<keyword evidence="4" id="KW-1185">Reference proteome</keyword>
<organism evidence="3 4">
    <name type="scientific">Sphaerobolus stellatus (strain SS14)</name>
    <dbReference type="NCBI Taxonomy" id="990650"/>
    <lineage>
        <taxon>Eukaryota</taxon>
        <taxon>Fungi</taxon>
        <taxon>Dikarya</taxon>
        <taxon>Basidiomycota</taxon>
        <taxon>Agaricomycotina</taxon>
        <taxon>Agaricomycetes</taxon>
        <taxon>Phallomycetidae</taxon>
        <taxon>Geastrales</taxon>
        <taxon>Sphaerobolaceae</taxon>
        <taxon>Sphaerobolus</taxon>
    </lineage>
</organism>